<dbReference type="SUPFAM" id="SSF52058">
    <property type="entry name" value="L domain-like"/>
    <property type="match status" value="1"/>
</dbReference>
<evidence type="ECO:0000259" key="3">
    <source>
        <dbReference type="SMART" id="SM00579"/>
    </source>
</evidence>
<evidence type="ECO:0000313" key="5">
    <source>
        <dbReference type="RefSeq" id="XP_019087631.1"/>
    </source>
</evidence>
<dbReference type="InterPro" id="IPR009072">
    <property type="entry name" value="Histone-fold"/>
</dbReference>
<feature type="domain" description="FBD" evidence="3">
    <location>
        <begin position="329"/>
        <end position="404"/>
    </location>
</feature>
<evidence type="ECO:0000256" key="2">
    <source>
        <dbReference type="ARBA" id="ARBA00022990"/>
    </source>
</evidence>
<dbReference type="PANTHER" id="PTHR31293">
    <property type="entry name" value="RNI-LIKE SUPERFAMILY PROTEIN"/>
    <property type="match status" value="1"/>
</dbReference>
<dbReference type="InterPro" id="IPR007125">
    <property type="entry name" value="H2A/H2B/H3"/>
</dbReference>
<dbReference type="PANTHER" id="PTHR31293:SF12">
    <property type="entry name" value="RNI-LIKE SUPERFAMILY PROTEIN"/>
    <property type="match status" value="1"/>
</dbReference>
<dbReference type="SUPFAM" id="SSF47113">
    <property type="entry name" value="Histone-fold"/>
    <property type="match status" value="1"/>
</dbReference>
<accession>A0ABM1QLJ3</accession>
<evidence type="ECO:0000256" key="1">
    <source>
        <dbReference type="ARBA" id="ARBA00010343"/>
    </source>
</evidence>
<reference evidence="4" key="1">
    <citation type="journal article" date="2014" name="Nat. Commun.">
        <title>The emerging biofuel crop Camelina sativa retains a highly undifferentiated hexaploid genome structure.</title>
        <authorList>
            <person name="Kagale S."/>
            <person name="Koh C."/>
            <person name="Nixon J."/>
            <person name="Bollina V."/>
            <person name="Clarke W.E."/>
            <person name="Tuteja R."/>
            <person name="Spillane C."/>
            <person name="Robinson S.J."/>
            <person name="Links M.G."/>
            <person name="Clarke C."/>
            <person name="Higgins E.E."/>
            <person name="Huebert T."/>
            <person name="Sharpe A.G."/>
            <person name="Parkin I.A."/>
        </authorList>
    </citation>
    <scope>NUCLEOTIDE SEQUENCE [LARGE SCALE GENOMIC DNA]</scope>
    <source>
        <strain evidence="4">cv. DH55</strain>
    </source>
</reference>
<dbReference type="RefSeq" id="XP_019087631.1">
    <property type="nucleotide sequence ID" value="XM_019232086.1"/>
</dbReference>
<dbReference type="InterPro" id="IPR006566">
    <property type="entry name" value="FBD"/>
</dbReference>
<dbReference type="PRINTS" id="PR00622">
    <property type="entry name" value="HISTONEH3"/>
</dbReference>
<evidence type="ECO:0000313" key="4">
    <source>
        <dbReference type="Proteomes" id="UP000694864"/>
    </source>
</evidence>
<reference evidence="5" key="2">
    <citation type="submission" date="2025-08" db="UniProtKB">
        <authorList>
            <consortium name="RefSeq"/>
        </authorList>
    </citation>
    <scope>IDENTIFICATION</scope>
    <source>
        <tissue evidence="5">Leaf</tissue>
    </source>
</reference>
<protein>
    <submittedName>
        <fullName evidence="5">F-box/LRR-repeat protein At3g59170</fullName>
    </submittedName>
</protein>
<dbReference type="InterPro" id="IPR032675">
    <property type="entry name" value="LRR_dom_sf"/>
</dbReference>
<dbReference type="Gene3D" id="1.10.20.10">
    <property type="entry name" value="Histone, subunit A"/>
    <property type="match status" value="1"/>
</dbReference>
<dbReference type="InterPro" id="IPR055411">
    <property type="entry name" value="LRR_FXL15/At3g58940/PEG3-like"/>
</dbReference>
<dbReference type="Pfam" id="PF00125">
    <property type="entry name" value="Histone"/>
    <property type="match status" value="1"/>
</dbReference>
<dbReference type="Proteomes" id="UP000694864">
    <property type="component" value="Chromosome 11"/>
</dbReference>
<dbReference type="InterPro" id="IPR055294">
    <property type="entry name" value="FBL60-like"/>
</dbReference>
<proteinExistence type="inferred from homology"/>
<dbReference type="InterPro" id="IPR000164">
    <property type="entry name" value="Histone_H3/CENP-A"/>
</dbReference>
<gene>
    <name evidence="5" type="primary">LOC104728822</name>
</gene>
<dbReference type="Pfam" id="PF24758">
    <property type="entry name" value="LRR_At5g56370"/>
    <property type="match status" value="1"/>
</dbReference>
<dbReference type="GeneID" id="104728822"/>
<name>A0ABM1QLJ3_CAMSA</name>
<dbReference type="SMART" id="SM00428">
    <property type="entry name" value="H3"/>
    <property type="match status" value="1"/>
</dbReference>
<comment type="similarity">
    <text evidence="1">Belongs to the histone H3 family.</text>
</comment>
<keyword evidence="4" id="KW-1185">Reference proteome</keyword>
<dbReference type="Gene3D" id="3.80.10.10">
    <property type="entry name" value="Ribonuclease Inhibitor"/>
    <property type="match status" value="1"/>
</dbReference>
<keyword evidence="2" id="KW-0007">Acetylation</keyword>
<dbReference type="SMART" id="SM00579">
    <property type="entry name" value="FBD"/>
    <property type="match status" value="1"/>
</dbReference>
<organism evidence="4 5">
    <name type="scientific">Camelina sativa</name>
    <name type="common">False flax</name>
    <name type="synonym">Myagrum sativum</name>
    <dbReference type="NCBI Taxonomy" id="90675"/>
    <lineage>
        <taxon>Eukaryota</taxon>
        <taxon>Viridiplantae</taxon>
        <taxon>Streptophyta</taxon>
        <taxon>Embryophyta</taxon>
        <taxon>Tracheophyta</taxon>
        <taxon>Spermatophyta</taxon>
        <taxon>Magnoliopsida</taxon>
        <taxon>eudicotyledons</taxon>
        <taxon>Gunneridae</taxon>
        <taxon>Pentapetalae</taxon>
        <taxon>rosids</taxon>
        <taxon>malvids</taxon>
        <taxon>Brassicales</taxon>
        <taxon>Brassicaceae</taxon>
        <taxon>Camelineae</taxon>
        <taxon>Camelina</taxon>
    </lineage>
</organism>
<sequence>MRSTSFVDFVDKVLALHHGFTLEKFSLKTIYIYDPVDPERVVPWINKALALNVSDLHLVMNWGQRVHFLLPSNIFSSKTLVRLIINNVGEDSTIDVDDFHLPKLKTLHLKSVSFGKENTGFSKLVAGCKVLEELTLEGIRSDMWESFSVSHTTLKTLKFGSEQHKEAFHSPSSVVSFDTPNLVYLECTQVLARKYLRVNFDSLVEAKIDFRLTSEQERKAMSIADAELEAYGNEENYLFGDATKFIKGICNVQRLFLSRSTLEVLTFCCKAIPIFSNLTHLTIKSMQIFEWESLAVLLKRCPNVETLLFKGLLHHCRDDVYLCKSEDLTFLSTSHVEVVKIFIDDGKTEKHIEQVKHLLGTMTNLEQLVLYYDSSSFDEDLIQVSTQLQMRASLVSPKCNVQLIPNLLNAITENVWSLPSGNTREAAEAYLVGLFEDTNLCPIHAKRVTTMPKDMPNVLKCDGEVGRIM</sequence>